<evidence type="ECO:0000259" key="4">
    <source>
        <dbReference type="Pfam" id="PF02776"/>
    </source>
</evidence>
<evidence type="ECO:0000256" key="1">
    <source>
        <dbReference type="ARBA" id="ARBA00007812"/>
    </source>
</evidence>
<dbReference type="GO" id="GO:0003984">
    <property type="term" value="F:acetolactate synthase activity"/>
    <property type="evidence" value="ECO:0007669"/>
    <property type="project" value="TreeGrafter"/>
</dbReference>
<dbReference type="OrthoDB" id="9773408at2"/>
<dbReference type="InterPro" id="IPR029061">
    <property type="entry name" value="THDP-binding"/>
</dbReference>
<keyword evidence="2" id="KW-0786">Thiamine pyrophosphate</keyword>
<reference evidence="5 6" key="1">
    <citation type="submission" date="2018-06" db="EMBL/GenBank/DDBJ databases">
        <title>Draft Whole-Genome Sequence of the purple photosynthetic bacterium Rhodospeudomonas palustris XCP.</title>
        <authorList>
            <person name="Rayyan A."/>
            <person name="Meyer T.E."/>
            <person name="Kyndt J.A."/>
        </authorList>
    </citation>
    <scope>NUCLEOTIDE SEQUENCE [LARGE SCALE GENOMIC DNA]</scope>
    <source>
        <strain evidence="5 6">XCP</strain>
    </source>
</reference>
<dbReference type="CDD" id="cd07035">
    <property type="entry name" value="TPP_PYR_POX_like"/>
    <property type="match status" value="1"/>
</dbReference>
<protein>
    <submittedName>
        <fullName evidence="5">Acetolactate synthase large subunit</fullName>
    </submittedName>
</protein>
<dbReference type="CDD" id="cd02002">
    <property type="entry name" value="TPP_BFDC"/>
    <property type="match status" value="1"/>
</dbReference>
<dbReference type="PROSITE" id="PS00187">
    <property type="entry name" value="TPP_ENZYMES"/>
    <property type="match status" value="1"/>
</dbReference>
<dbReference type="Gene3D" id="3.40.50.970">
    <property type="match status" value="2"/>
</dbReference>
<name>A0A323UR77_RHOPL</name>
<dbReference type="GO" id="GO:0044281">
    <property type="term" value="P:small molecule metabolic process"/>
    <property type="evidence" value="ECO:0007669"/>
    <property type="project" value="UniProtKB-ARBA"/>
</dbReference>
<dbReference type="GO" id="GO:0000287">
    <property type="term" value="F:magnesium ion binding"/>
    <property type="evidence" value="ECO:0007669"/>
    <property type="project" value="InterPro"/>
</dbReference>
<dbReference type="InterPro" id="IPR000399">
    <property type="entry name" value="TPP-bd_CS"/>
</dbReference>
<dbReference type="Proteomes" id="UP000248134">
    <property type="component" value="Unassembled WGS sequence"/>
</dbReference>
<sequence>MNGAESLVRTLVKGGVDVCFTNPGTSEMHFVAALDRVEGMRCVLGLFEGVVTGAADGYYRMKGTPASTLLHLGPGLANGLANLHNAKKAASGIVNIVGQHATYHIDYNAPLTSDIEGLARPMSAWVRTSPDAKSVARDGAAAIAAAKSSPAQIATLILPADTAWNEADGVADVPEDSQRPTYSPHAVEAAAKVLRSGEPTLLLLSGNALTEHGLALAQRIAGKTGCKVMGQTYNARMARGQGRYWIERIPYVVDAALPILKQFRHIVLVEAMDPVAFFAYPDKPSLLKPEGCEAHRVTEVGENSVAALEALAGALGAKASDAAPQKLVDIARPTGALSLDNIAQAIAVAIPENAIVIDESITTGRGFFPPTAAAKPHDWLQNLGGSIGFSPPTAVGAAVACPDRKVICMVGDGSAMYTLQALWTQARENLDVTTVVFANRKYQILRGEFDGVGAGKPGQRAEDMLTLDRPDLDWVALAKGMGVPARNVSTADELNAALAAGLASGGPNLIAVQM</sequence>
<feature type="domain" description="Thiamine pyrophosphate enzyme TPP-binding" evidence="3">
    <location>
        <begin position="374"/>
        <end position="512"/>
    </location>
</feature>
<organism evidence="5 6">
    <name type="scientific">Rhodopseudomonas palustris</name>
    <dbReference type="NCBI Taxonomy" id="1076"/>
    <lineage>
        <taxon>Bacteria</taxon>
        <taxon>Pseudomonadati</taxon>
        <taxon>Pseudomonadota</taxon>
        <taxon>Alphaproteobacteria</taxon>
        <taxon>Hyphomicrobiales</taxon>
        <taxon>Nitrobacteraceae</taxon>
        <taxon>Rhodopseudomonas</taxon>
    </lineage>
</organism>
<feature type="domain" description="Thiamine pyrophosphate enzyme N-terminal TPP-binding" evidence="4">
    <location>
        <begin position="1"/>
        <end position="106"/>
    </location>
</feature>
<dbReference type="PANTHER" id="PTHR18968">
    <property type="entry name" value="THIAMINE PYROPHOSPHATE ENZYMES"/>
    <property type="match status" value="1"/>
</dbReference>
<dbReference type="PANTHER" id="PTHR18968:SF86">
    <property type="entry name" value="ACETOLACTATE SYNTHASE LARGE SUBUNIT ILVX-RELATED"/>
    <property type="match status" value="1"/>
</dbReference>
<comment type="caution">
    <text evidence="5">The sequence shown here is derived from an EMBL/GenBank/DDBJ whole genome shotgun (WGS) entry which is preliminary data.</text>
</comment>
<dbReference type="InterPro" id="IPR012001">
    <property type="entry name" value="Thiamin_PyroP_enz_TPP-bd_dom"/>
</dbReference>
<comment type="similarity">
    <text evidence="1">Belongs to the TPP enzyme family.</text>
</comment>
<dbReference type="Pfam" id="PF02776">
    <property type="entry name" value="TPP_enzyme_N"/>
    <property type="match status" value="1"/>
</dbReference>
<dbReference type="Pfam" id="PF02775">
    <property type="entry name" value="TPP_enzyme_C"/>
    <property type="match status" value="1"/>
</dbReference>
<evidence type="ECO:0000313" key="6">
    <source>
        <dbReference type="Proteomes" id="UP000248134"/>
    </source>
</evidence>
<evidence type="ECO:0000259" key="3">
    <source>
        <dbReference type="Pfam" id="PF02775"/>
    </source>
</evidence>
<evidence type="ECO:0000313" key="5">
    <source>
        <dbReference type="EMBL" id="PZA13666.1"/>
    </source>
</evidence>
<accession>A0A323UR77</accession>
<dbReference type="RefSeq" id="WP_110784832.1">
    <property type="nucleotide sequence ID" value="NZ_QKQS01000006.1"/>
</dbReference>
<dbReference type="InterPro" id="IPR011766">
    <property type="entry name" value="TPP_enzyme_TPP-bd"/>
</dbReference>
<dbReference type="GO" id="GO:0050660">
    <property type="term" value="F:flavin adenine dinucleotide binding"/>
    <property type="evidence" value="ECO:0007669"/>
    <property type="project" value="TreeGrafter"/>
</dbReference>
<dbReference type="NCBIfam" id="NF005760">
    <property type="entry name" value="PRK07586.1"/>
    <property type="match status" value="1"/>
</dbReference>
<proteinExistence type="inferred from homology"/>
<dbReference type="EMBL" id="QKQS01000006">
    <property type="protein sequence ID" value="PZA13666.1"/>
    <property type="molecule type" value="Genomic_DNA"/>
</dbReference>
<dbReference type="AlphaFoldDB" id="A0A323UR77"/>
<dbReference type="InterPro" id="IPR045229">
    <property type="entry name" value="TPP_enz"/>
</dbReference>
<dbReference type="GO" id="GO:0030976">
    <property type="term" value="F:thiamine pyrophosphate binding"/>
    <property type="evidence" value="ECO:0007669"/>
    <property type="project" value="InterPro"/>
</dbReference>
<evidence type="ECO:0000256" key="2">
    <source>
        <dbReference type="ARBA" id="ARBA00023052"/>
    </source>
</evidence>
<dbReference type="SUPFAM" id="SSF52518">
    <property type="entry name" value="Thiamin diphosphate-binding fold (THDP-binding)"/>
    <property type="match status" value="2"/>
</dbReference>
<gene>
    <name evidence="5" type="ORF">DNX69_03375</name>
</gene>